<dbReference type="InterPro" id="IPR017748">
    <property type="entry name" value="TagF"/>
</dbReference>
<proteinExistence type="predicted"/>
<evidence type="ECO:0000313" key="2">
    <source>
        <dbReference type="Proteomes" id="UP000014568"/>
    </source>
</evidence>
<name>S3N2S8_9GAMM</name>
<dbReference type="AlphaFoldDB" id="S3N2S8"/>
<sequence>MLEDLGWIGKLPNYSDFIQSGNLVSVQRSLMSWLTRGQDHIGEQFFKLNNNDSEVFIYYFFVESSISDHKRIHGFFFSSRDALGRSCPFIFFSHNHTISAIEMIPKLNEKLKELGFNWNMLSNKLDDSFIDSILDKLSAVDLEIGFVENFDTWYELHPEFCNLNFKVETTNHVVFRKLLIR</sequence>
<protein>
    <submittedName>
        <fullName evidence="1">Type VI secretion-associated protein</fullName>
    </submittedName>
</protein>
<dbReference type="Proteomes" id="UP000014568">
    <property type="component" value="Unassembled WGS sequence"/>
</dbReference>
<dbReference type="InterPro" id="IPR038225">
    <property type="entry name" value="TagF_sf"/>
</dbReference>
<evidence type="ECO:0000313" key="1">
    <source>
        <dbReference type="EMBL" id="EPF74375.1"/>
    </source>
</evidence>
<organism evidence="1 2">
    <name type="scientific">Acinetobacter rudis CIP 110305</name>
    <dbReference type="NCBI Taxonomy" id="421052"/>
    <lineage>
        <taxon>Bacteria</taxon>
        <taxon>Pseudomonadati</taxon>
        <taxon>Pseudomonadota</taxon>
        <taxon>Gammaproteobacteria</taxon>
        <taxon>Moraxellales</taxon>
        <taxon>Moraxellaceae</taxon>
        <taxon>Acinetobacter</taxon>
    </lineage>
</organism>
<gene>
    <name evidence="1" type="ORF">F945_01588</name>
</gene>
<dbReference type="Gene3D" id="3.40.1730.10">
    <property type="entry name" value="pa0076 domain"/>
    <property type="match status" value="1"/>
</dbReference>
<reference evidence="1 2" key="1">
    <citation type="submission" date="2013-06" db="EMBL/GenBank/DDBJ databases">
        <title>The Genome Sequence of Acinetobacter rudis CIP 110305.</title>
        <authorList>
            <consortium name="The Broad Institute Genome Sequencing Platform"/>
            <consortium name="The Broad Institute Genome Sequencing Center for Infectious Disease"/>
            <person name="Cerqueira G."/>
            <person name="Feldgarden M."/>
            <person name="Courvalin P."/>
            <person name="Perichon B."/>
            <person name="Grillot-Courvalin C."/>
            <person name="Clermont D."/>
            <person name="Rocha E."/>
            <person name="Yoon E.-J."/>
            <person name="Nemec A."/>
            <person name="Young S.K."/>
            <person name="Zeng Q."/>
            <person name="Gargeya S."/>
            <person name="Fitzgerald M."/>
            <person name="Abouelleil A."/>
            <person name="Alvarado L."/>
            <person name="Berlin A.M."/>
            <person name="Chapman S.B."/>
            <person name="Dewar J."/>
            <person name="Goldberg J."/>
            <person name="Griggs A."/>
            <person name="Gujja S."/>
            <person name="Hansen M."/>
            <person name="Howarth C."/>
            <person name="Imamovic A."/>
            <person name="Larimer J."/>
            <person name="McCowan C."/>
            <person name="Murphy C."/>
            <person name="Pearson M."/>
            <person name="Priest M."/>
            <person name="Roberts A."/>
            <person name="Saif S."/>
            <person name="Shea T."/>
            <person name="Sykes S."/>
            <person name="Wortman J."/>
            <person name="Nusbaum C."/>
            <person name="Birren B."/>
        </authorList>
    </citation>
    <scope>NUCLEOTIDE SEQUENCE [LARGE SCALE GENOMIC DNA]</scope>
    <source>
        <strain evidence="1 2">CIP 110305</strain>
    </source>
</reference>
<dbReference type="EMBL" id="ATGI01000020">
    <property type="protein sequence ID" value="EPF74375.1"/>
    <property type="molecule type" value="Genomic_DNA"/>
</dbReference>
<dbReference type="RefSeq" id="WP_016655996.1">
    <property type="nucleotide sequence ID" value="NZ_KE340352.1"/>
</dbReference>
<dbReference type="HOGENOM" id="CLU_1486015_0_0_6"/>
<dbReference type="eggNOG" id="ENOG5031GGJ">
    <property type="taxonomic scope" value="Bacteria"/>
</dbReference>
<dbReference type="STRING" id="632955.GCA_000829675_03199"/>
<accession>S3N2S8</accession>
<dbReference type="Pfam" id="PF09867">
    <property type="entry name" value="TagF_N"/>
    <property type="match status" value="1"/>
</dbReference>
<comment type="caution">
    <text evidence="1">The sequence shown here is derived from an EMBL/GenBank/DDBJ whole genome shotgun (WGS) entry which is preliminary data.</text>
</comment>
<dbReference type="OrthoDB" id="9801841at2"/>
<keyword evidence="2" id="KW-1185">Reference proteome</keyword>